<dbReference type="SMART" id="SM00382">
    <property type="entry name" value="AAA"/>
    <property type="match status" value="1"/>
</dbReference>
<feature type="transmembrane region" description="Helical" evidence="7">
    <location>
        <begin position="292"/>
        <end position="316"/>
    </location>
</feature>
<dbReference type="PANTHER" id="PTHR24221:SF654">
    <property type="entry name" value="ATP-BINDING CASSETTE SUB-FAMILY B MEMBER 6"/>
    <property type="match status" value="1"/>
</dbReference>
<proteinExistence type="predicted"/>
<dbReference type="InterPro" id="IPR011527">
    <property type="entry name" value="ABC1_TM_dom"/>
</dbReference>
<dbReference type="InterPro" id="IPR003593">
    <property type="entry name" value="AAA+_ATPase"/>
</dbReference>
<dbReference type="GO" id="GO:0005524">
    <property type="term" value="F:ATP binding"/>
    <property type="evidence" value="ECO:0007669"/>
    <property type="project" value="UniProtKB-KW"/>
</dbReference>
<organism evidence="10 11">
    <name type="scientific">Sodalis ligni</name>
    <dbReference type="NCBI Taxonomy" id="2697027"/>
    <lineage>
        <taxon>Bacteria</taxon>
        <taxon>Pseudomonadati</taxon>
        <taxon>Pseudomonadota</taxon>
        <taxon>Gammaproteobacteria</taxon>
        <taxon>Enterobacterales</taxon>
        <taxon>Bruguierivoracaceae</taxon>
        <taxon>Sodalis</taxon>
    </lineage>
</organism>
<dbReference type="GO" id="GO:0016887">
    <property type="term" value="F:ATP hydrolysis activity"/>
    <property type="evidence" value="ECO:0007669"/>
    <property type="project" value="InterPro"/>
</dbReference>
<dbReference type="InterPro" id="IPR017871">
    <property type="entry name" value="ABC_transporter-like_CS"/>
</dbReference>
<dbReference type="GO" id="GO:0005886">
    <property type="term" value="C:plasma membrane"/>
    <property type="evidence" value="ECO:0007669"/>
    <property type="project" value="UniProtKB-SubCell"/>
</dbReference>
<evidence type="ECO:0000256" key="2">
    <source>
        <dbReference type="ARBA" id="ARBA00022692"/>
    </source>
</evidence>
<dbReference type="PROSITE" id="PS00211">
    <property type="entry name" value="ABC_TRANSPORTER_1"/>
    <property type="match status" value="1"/>
</dbReference>
<feature type="transmembrane region" description="Helical" evidence="7">
    <location>
        <begin position="255"/>
        <end position="272"/>
    </location>
</feature>
<dbReference type="InterPro" id="IPR039421">
    <property type="entry name" value="Type_1_exporter"/>
</dbReference>
<dbReference type="RefSeq" id="WP_132925505.1">
    <property type="nucleotide sequence ID" value="NZ_SJOI01000001.1"/>
</dbReference>
<accession>A0A4R1NFE6</accession>
<keyword evidence="5 7" id="KW-1133">Transmembrane helix</keyword>
<dbReference type="InterPro" id="IPR036640">
    <property type="entry name" value="ABC1_TM_sf"/>
</dbReference>
<keyword evidence="6 7" id="KW-0472">Membrane</keyword>
<keyword evidence="3" id="KW-0547">Nucleotide-binding</keyword>
<dbReference type="Proteomes" id="UP000294555">
    <property type="component" value="Unassembled WGS sequence"/>
</dbReference>
<protein>
    <submittedName>
        <fullName evidence="10">ATP-binding cassette subfamily B protein</fullName>
    </submittedName>
</protein>
<sequence>MSKAIEFYKLFKYSISLLFSSSPLLSFLFLLLVIFQGLIPTISVMLGIQLGNSIGHSDQIHIFMISIAWVMSFVIPGILAPIVSTLQSILNQKATFLTQKKIMLSASRINDLKIIETQKIHNDFETLSREASNKPLNLLINLVDVFRDAITLASLSLLISTIVWWLPLALLFPAFPVALAVSKSQKDIFNAFAEKSGAARLIKYYISVLLNTTLAKEIRVFNLSYFFIAKHKESFEELEHDLNNIRKKQILRPQGWNFLYLLTAILVMHWFSKYLSNGRISTGELLGVIQSITYFGLTCQWGVYSLAYLSVCFEYFRKLYNIENMHQKEDAKYFVLPEDKTIKFEDVSFSYTDGKCAVNKLNFQISDGEHIALVGENGAGKSTIIKLLCRLYNPSVGRITIGGLNINDIDINVWRKNISAIFQDFGHYVLSIEDNIYLGDIDNIGNRLFLEKICLDAGFKLPIGVEYSDLLGKEFSGTELSGGQWQRLAIARALYSYTSRIVILDEPTSALDPRIEAAFFKRFYQSTRDKTSITVTHRMGAVKNADKIIVMKEGCIVEQGTPEELYKLNGEYYELLTIQKEIWS</sequence>
<dbReference type="PROSITE" id="PS50929">
    <property type="entry name" value="ABC_TM1F"/>
    <property type="match status" value="1"/>
</dbReference>
<dbReference type="PROSITE" id="PS50893">
    <property type="entry name" value="ABC_TRANSPORTER_2"/>
    <property type="match status" value="1"/>
</dbReference>
<dbReference type="GO" id="GO:0034040">
    <property type="term" value="F:ATPase-coupled lipid transmembrane transporter activity"/>
    <property type="evidence" value="ECO:0007669"/>
    <property type="project" value="TreeGrafter"/>
</dbReference>
<gene>
    <name evidence="10" type="ORF">EZJ58_4488</name>
</gene>
<keyword evidence="2 7" id="KW-0812">Transmembrane</keyword>
<dbReference type="GO" id="GO:0140359">
    <property type="term" value="F:ABC-type transporter activity"/>
    <property type="evidence" value="ECO:0007669"/>
    <property type="project" value="InterPro"/>
</dbReference>
<dbReference type="InterPro" id="IPR027417">
    <property type="entry name" value="P-loop_NTPase"/>
</dbReference>
<dbReference type="Pfam" id="PF00005">
    <property type="entry name" value="ABC_tran"/>
    <property type="match status" value="1"/>
</dbReference>
<evidence type="ECO:0000256" key="4">
    <source>
        <dbReference type="ARBA" id="ARBA00022840"/>
    </source>
</evidence>
<dbReference type="InterPro" id="IPR003439">
    <property type="entry name" value="ABC_transporter-like_ATP-bd"/>
</dbReference>
<dbReference type="CDD" id="cd03228">
    <property type="entry name" value="ABCC_MRP_Like"/>
    <property type="match status" value="1"/>
</dbReference>
<dbReference type="EMBL" id="SJOI01000001">
    <property type="protein sequence ID" value="TCL06252.1"/>
    <property type="molecule type" value="Genomic_DNA"/>
</dbReference>
<comment type="caution">
    <text evidence="10">The sequence shown here is derived from an EMBL/GenBank/DDBJ whole genome shotgun (WGS) entry which is preliminary data.</text>
</comment>
<dbReference type="SUPFAM" id="SSF90123">
    <property type="entry name" value="ABC transporter transmembrane region"/>
    <property type="match status" value="1"/>
</dbReference>
<dbReference type="OrthoDB" id="9806127at2"/>
<evidence type="ECO:0000256" key="1">
    <source>
        <dbReference type="ARBA" id="ARBA00004651"/>
    </source>
</evidence>
<comment type="subcellular location">
    <subcellularLocation>
        <location evidence="1">Cell membrane</location>
        <topology evidence="1">Multi-pass membrane protein</topology>
    </subcellularLocation>
</comment>
<feature type="domain" description="ABC transporter" evidence="8">
    <location>
        <begin position="342"/>
        <end position="578"/>
    </location>
</feature>
<dbReference type="Gene3D" id="1.20.1560.10">
    <property type="entry name" value="ABC transporter type 1, transmembrane domain"/>
    <property type="match status" value="1"/>
</dbReference>
<evidence type="ECO:0000259" key="8">
    <source>
        <dbReference type="PROSITE" id="PS50893"/>
    </source>
</evidence>
<evidence type="ECO:0000256" key="6">
    <source>
        <dbReference type="ARBA" id="ARBA00023136"/>
    </source>
</evidence>
<evidence type="ECO:0000313" key="11">
    <source>
        <dbReference type="Proteomes" id="UP000294555"/>
    </source>
</evidence>
<reference evidence="10 11" key="1">
    <citation type="submission" date="2019-02" db="EMBL/GenBank/DDBJ databases">
        <title>Investigation of anaerobic lignin degradation for improved lignocellulosic biofuels.</title>
        <authorList>
            <person name="Deangelis K."/>
        </authorList>
    </citation>
    <scope>NUCLEOTIDE SEQUENCE [LARGE SCALE GENOMIC DNA]</scope>
    <source>
        <strain evidence="10 11">159R</strain>
    </source>
</reference>
<evidence type="ECO:0000259" key="9">
    <source>
        <dbReference type="PROSITE" id="PS50929"/>
    </source>
</evidence>
<keyword evidence="4 10" id="KW-0067">ATP-binding</keyword>
<name>A0A4R1NFE6_9GAMM</name>
<keyword evidence="11" id="KW-1185">Reference proteome</keyword>
<feature type="transmembrane region" description="Helical" evidence="7">
    <location>
        <begin position="24"/>
        <end position="48"/>
    </location>
</feature>
<feature type="domain" description="ABC transmembrane type-1" evidence="9">
    <location>
        <begin position="137"/>
        <end position="295"/>
    </location>
</feature>
<evidence type="ECO:0000256" key="7">
    <source>
        <dbReference type="SAM" id="Phobius"/>
    </source>
</evidence>
<feature type="transmembrane region" description="Helical" evidence="7">
    <location>
        <begin position="60"/>
        <end position="83"/>
    </location>
</feature>
<evidence type="ECO:0000313" key="10">
    <source>
        <dbReference type="EMBL" id="TCL06252.1"/>
    </source>
</evidence>
<evidence type="ECO:0000256" key="5">
    <source>
        <dbReference type="ARBA" id="ARBA00022989"/>
    </source>
</evidence>
<dbReference type="AlphaFoldDB" id="A0A4R1NFE6"/>
<dbReference type="PANTHER" id="PTHR24221">
    <property type="entry name" value="ATP-BINDING CASSETTE SUB-FAMILY B"/>
    <property type="match status" value="1"/>
</dbReference>
<dbReference type="SUPFAM" id="SSF52540">
    <property type="entry name" value="P-loop containing nucleoside triphosphate hydrolases"/>
    <property type="match status" value="1"/>
</dbReference>
<feature type="transmembrane region" description="Helical" evidence="7">
    <location>
        <begin position="162"/>
        <end position="181"/>
    </location>
</feature>
<evidence type="ECO:0000256" key="3">
    <source>
        <dbReference type="ARBA" id="ARBA00022741"/>
    </source>
</evidence>
<dbReference type="Gene3D" id="3.40.50.300">
    <property type="entry name" value="P-loop containing nucleotide triphosphate hydrolases"/>
    <property type="match status" value="1"/>
</dbReference>